<evidence type="ECO:0000313" key="4">
    <source>
        <dbReference type="Proteomes" id="UP000427906"/>
    </source>
</evidence>
<accession>A0A5K7YT89</accession>
<dbReference type="PANTHER" id="PTHR11715:SF3">
    <property type="entry name" value="GLYCINE CLEAVAGE SYSTEM H PROTEIN-RELATED"/>
    <property type="match status" value="1"/>
</dbReference>
<reference evidence="3 4" key="1">
    <citation type="submission" date="2019-11" db="EMBL/GenBank/DDBJ databases">
        <title>Comparative genomics of hydrocarbon-degrading Desulfosarcina strains.</title>
        <authorList>
            <person name="Watanabe M."/>
            <person name="Kojima H."/>
            <person name="Fukui M."/>
        </authorList>
    </citation>
    <scope>NUCLEOTIDE SEQUENCE [LARGE SCALE GENOMIC DNA]</scope>
    <source>
        <strain evidence="3 4">PL12</strain>
    </source>
</reference>
<evidence type="ECO:0000313" key="3">
    <source>
        <dbReference type="EMBL" id="BBO71530.1"/>
    </source>
</evidence>
<dbReference type="AlphaFoldDB" id="A0A5K7YT89"/>
<keyword evidence="4" id="KW-1185">Reference proteome</keyword>
<sequence length="333" mass="37104">MSEKGNGHPRSRIGYGSSYHRGKQNEMAQPSGIGSVLGGQVWVIKPDKKAQAENPCLWMQAGAVKYKSCNNYYDCTTCKYDHAMQAKVSKGKQTSWQDAMRRQPALERVCRHSLTRRIAHRACAYDFRCDKCDFDQYFEDVLAAKTKSDPTRVETVKGFDVPSHYHFHNGHTWARIESGGFLRVGLDDFSLKVFGQADGFELPLMGKELSHDKIGWGLKRRDHLADVRAPVDGVIVEVNTRVMENPGLANREPYGEGWLFLVRTPDVKSAAKRLMSDEAGVDWISSEVGVLEEMVTEVAGPLAADGGTFGPDVYGNLPGLDWKKLTQAFLKTG</sequence>
<dbReference type="InterPro" id="IPR002930">
    <property type="entry name" value="GCV_H"/>
</dbReference>
<dbReference type="PANTHER" id="PTHR11715">
    <property type="entry name" value="GLYCINE CLEAVAGE SYSTEM H PROTEIN"/>
    <property type="match status" value="1"/>
</dbReference>
<dbReference type="Pfam" id="PF01597">
    <property type="entry name" value="GCV_H"/>
    <property type="match status" value="1"/>
</dbReference>
<evidence type="ECO:0008006" key="5">
    <source>
        <dbReference type="Google" id="ProtNLM"/>
    </source>
</evidence>
<dbReference type="Proteomes" id="UP000427906">
    <property type="component" value="Chromosome"/>
</dbReference>
<dbReference type="CDD" id="cd06848">
    <property type="entry name" value="GCS_H"/>
    <property type="match status" value="1"/>
</dbReference>
<evidence type="ECO:0000256" key="2">
    <source>
        <dbReference type="SAM" id="MobiDB-lite"/>
    </source>
</evidence>
<dbReference type="GO" id="GO:0005737">
    <property type="term" value="C:cytoplasm"/>
    <property type="evidence" value="ECO:0007669"/>
    <property type="project" value="TreeGrafter"/>
</dbReference>
<dbReference type="InterPro" id="IPR011053">
    <property type="entry name" value="Single_hybrid_motif"/>
</dbReference>
<dbReference type="EMBL" id="AP021874">
    <property type="protein sequence ID" value="BBO71530.1"/>
    <property type="molecule type" value="Genomic_DNA"/>
</dbReference>
<dbReference type="GO" id="GO:0009249">
    <property type="term" value="P:protein lipoylation"/>
    <property type="evidence" value="ECO:0007669"/>
    <property type="project" value="TreeGrafter"/>
</dbReference>
<dbReference type="RefSeq" id="WP_155319348.1">
    <property type="nucleotide sequence ID" value="NZ_AP021874.1"/>
</dbReference>
<protein>
    <recommendedName>
        <fullName evidence="5">Glycine cleavage system protein H</fullName>
    </recommendedName>
</protein>
<evidence type="ECO:0000256" key="1">
    <source>
        <dbReference type="ARBA" id="ARBA00022823"/>
    </source>
</evidence>
<feature type="region of interest" description="Disordered" evidence="2">
    <location>
        <begin position="1"/>
        <end position="30"/>
    </location>
</feature>
<dbReference type="SUPFAM" id="SSF51230">
    <property type="entry name" value="Single hybrid motif"/>
    <property type="match status" value="1"/>
</dbReference>
<name>A0A5K7YT89_9BACT</name>
<dbReference type="OrthoDB" id="5522904at2"/>
<dbReference type="GO" id="GO:0019464">
    <property type="term" value="P:glycine decarboxylation via glycine cleavage system"/>
    <property type="evidence" value="ECO:0007669"/>
    <property type="project" value="InterPro"/>
</dbReference>
<dbReference type="KEGG" id="dalk:DSCA_54600"/>
<dbReference type="Gene3D" id="2.40.50.100">
    <property type="match status" value="1"/>
</dbReference>
<gene>
    <name evidence="3" type="ORF">DSCA_54600</name>
</gene>
<dbReference type="InterPro" id="IPR033753">
    <property type="entry name" value="GCV_H/Fam206"/>
</dbReference>
<dbReference type="GO" id="GO:0005960">
    <property type="term" value="C:glycine cleavage complex"/>
    <property type="evidence" value="ECO:0007669"/>
    <property type="project" value="InterPro"/>
</dbReference>
<proteinExistence type="predicted"/>
<organism evidence="3 4">
    <name type="scientific">Desulfosarcina alkanivorans</name>
    <dbReference type="NCBI Taxonomy" id="571177"/>
    <lineage>
        <taxon>Bacteria</taxon>
        <taxon>Pseudomonadati</taxon>
        <taxon>Thermodesulfobacteriota</taxon>
        <taxon>Desulfobacteria</taxon>
        <taxon>Desulfobacterales</taxon>
        <taxon>Desulfosarcinaceae</taxon>
        <taxon>Desulfosarcina</taxon>
    </lineage>
</organism>
<keyword evidence="1" id="KW-0450">Lipoyl</keyword>